<dbReference type="Pfam" id="PF20167">
    <property type="entry name" value="Transposase_32"/>
    <property type="match status" value="1"/>
</dbReference>
<evidence type="ECO:0000313" key="4">
    <source>
        <dbReference type="Proteomes" id="UP001168877"/>
    </source>
</evidence>
<feature type="region of interest" description="Disordered" evidence="1">
    <location>
        <begin position="1"/>
        <end position="24"/>
    </location>
</feature>
<gene>
    <name evidence="3" type="ORF">LWI29_000344</name>
</gene>
<protein>
    <recommendedName>
        <fullName evidence="2">Putative plant transposon protein domain-containing protein</fullName>
    </recommendedName>
</protein>
<reference evidence="3" key="2">
    <citation type="submission" date="2023-06" db="EMBL/GenBank/DDBJ databases">
        <authorList>
            <person name="Swenson N.G."/>
            <person name="Wegrzyn J.L."/>
            <person name="Mcevoy S.L."/>
        </authorList>
    </citation>
    <scope>NUCLEOTIDE SEQUENCE</scope>
    <source>
        <strain evidence="3">NS2018</strain>
        <tissue evidence="3">Leaf</tissue>
    </source>
</reference>
<dbReference type="EMBL" id="JAUESC010000383">
    <property type="protein sequence ID" value="KAK0583620.1"/>
    <property type="molecule type" value="Genomic_DNA"/>
</dbReference>
<dbReference type="InterPro" id="IPR046796">
    <property type="entry name" value="Transposase_32_dom"/>
</dbReference>
<reference evidence="3" key="1">
    <citation type="journal article" date="2022" name="Plant J.">
        <title>Strategies of tolerance reflected in two North American maple genomes.</title>
        <authorList>
            <person name="McEvoy S.L."/>
            <person name="Sezen U.U."/>
            <person name="Trouern-Trend A."/>
            <person name="McMahon S.M."/>
            <person name="Schaberg P.G."/>
            <person name="Yang J."/>
            <person name="Wegrzyn J.L."/>
            <person name="Swenson N.G."/>
        </authorList>
    </citation>
    <scope>NUCLEOTIDE SEQUENCE</scope>
    <source>
        <strain evidence="3">NS2018</strain>
    </source>
</reference>
<feature type="domain" description="Putative plant transposon protein" evidence="2">
    <location>
        <begin position="222"/>
        <end position="398"/>
    </location>
</feature>
<proteinExistence type="predicted"/>
<evidence type="ECO:0000256" key="1">
    <source>
        <dbReference type="SAM" id="MobiDB-lite"/>
    </source>
</evidence>
<dbReference type="Proteomes" id="UP001168877">
    <property type="component" value="Unassembled WGS sequence"/>
</dbReference>
<dbReference type="AlphaFoldDB" id="A0AA39S6H0"/>
<evidence type="ECO:0000259" key="2">
    <source>
        <dbReference type="Pfam" id="PF20167"/>
    </source>
</evidence>
<name>A0AA39S6H0_ACESA</name>
<comment type="caution">
    <text evidence="3">The sequence shown here is derived from an EMBL/GenBank/DDBJ whole genome shotgun (WGS) entry which is preliminary data.</text>
</comment>
<accession>A0AA39S6H0</accession>
<feature type="region of interest" description="Disordered" evidence="1">
    <location>
        <begin position="160"/>
        <end position="183"/>
    </location>
</feature>
<organism evidence="3 4">
    <name type="scientific">Acer saccharum</name>
    <name type="common">Sugar maple</name>
    <dbReference type="NCBI Taxonomy" id="4024"/>
    <lineage>
        <taxon>Eukaryota</taxon>
        <taxon>Viridiplantae</taxon>
        <taxon>Streptophyta</taxon>
        <taxon>Embryophyta</taxon>
        <taxon>Tracheophyta</taxon>
        <taxon>Spermatophyta</taxon>
        <taxon>Magnoliopsida</taxon>
        <taxon>eudicotyledons</taxon>
        <taxon>Gunneridae</taxon>
        <taxon>Pentapetalae</taxon>
        <taxon>rosids</taxon>
        <taxon>malvids</taxon>
        <taxon>Sapindales</taxon>
        <taxon>Sapindaceae</taxon>
        <taxon>Hippocastanoideae</taxon>
        <taxon>Acereae</taxon>
        <taxon>Acer</taxon>
    </lineage>
</organism>
<sequence>MKKSTSSDDVSSDEESSSDESSSEEELVSNFVAFMASHSILENVCQDSLDKEIALREVDKKDVLINLQVDEFVSTTRRLLGEKNALAKKLREVEGIVFERDKIISSLYLGGSSDFVVEEKLIEASLPTSEDHVIVDKIAPKKRHTKTKIKLKNKVMGKAKKVGVSNPSNPIDKSKSTSSSKVSKASKMKSLGIFGSKKIIQERGIDLNSCINSYVHKVIMEIKWNTWIDMIGIVNETMVREFYHVYQSSTTVEDVVMDMRGVVFRVCAWKLNEFLGLPKDIESDFLDVDVLKNLDLMGKTLCDDVNFMWGKRAFIRQSELTKVSAFWHLFVCSNLVVSTNASKLNRDKIKIVYALVTNKPINLGELIVEQFEIAVCSSRLDKKLAFLRFISQLCLAKGLKNFDNDVLLPPLENLSEKRVTTMSYKEKGKLSDTFRLFGESLDSSDVSSAPSLPTWAIHLKNEVEES</sequence>
<feature type="compositionally biased region" description="Acidic residues" evidence="1">
    <location>
        <begin position="10"/>
        <end position="24"/>
    </location>
</feature>
<keyword evidence="4" id="KW-1185">Reference proteome</keyword>
<evidence type="ECO:0000313" key="3">
    <source>
        <dbReference type="EMBL" id="KAK0583620.1"/>
    </source>
</evidence>